<proteinExistence type="predicted"/>
<sequence>MATRTKQLQRRLLEEDVPRACGHPGVDRQGCCAPGAAQLPLPHGLRPCPRIPHLEFTRADQRLWLALRRWTWETRDGDREGLGPSAGATPLWDKVSAPGPGAARAASFRATETATSRLRAEVAKADLIIVNHALCWPTSCRASPPSAGCYRTRRWRILDGYDLEGQLTETAPRT</sequence>
<dbReference type="Proteomes" id="UP000709959">
    <property type="component" value="Unassembled WGS sequence"/>
</dbReference>
<dbReference type="EMBL" id="JADKCH010000032">
    <property type="protein sequence ID" value="MBK8573752.1"/>
    <property type="molecule type" value="Genomic_DNA"/>
</dbReference>
<protein>
    <submittedName>
        <fullName evidence="1">Uncharacterized protein</fullName>
    </submittedName>
</protein>
<reference evidence="1 2" key="1">
    <citation type="submission" date="2020-10" db="EMBL/GenBank/DDBJ databases">
        <title>Connecting structure to function with the recovery of over 1000 high-quality activated sludge metagenome-assembled genomes encoding full-length rRNA genes using long-read sequencing.</title>
        <authorList>
            <person name="Singleton C.M."/>
            <person name="Petriglieri F."/>
            <person name="Kristensen J.M."/>
            <person name="Kirkegaard R.H."/>
            <person name="Michaelsen T.Y."/>
            <person name="Andersen M.H."/>
            <person name="Karst S.M."/>
            <person name="Dueholm M.S."/>
            <person name="Nielsen P.H."/>
            <person name="Albertsen M."/>
        </authorList>
    </citation>
    <scope>NUCLEOTIDE SEQUENCE [LARGE SCALE GENOMIC DNA]</scope>
    <source>
        <strain evidence="1">OdNE_18-Q3-R46-58_MAXAC.008</strain>
    </source>
</reference>
<gene>
    <name evidence="1" type="ORF">IPN91_14290</name>
</gene>
<comment type="caution">
    <text evidence="1">The sequence shown here is derived from an EMBL/GenBank/DDBJ whole genome shotgun (WGS) entry which is preliminary data.</text>
</comment>
<accession>A0A936F619</accession>
<evidence type="ECO:0000313" key="2">
    <source>
        <dbReference type="Proteomes" id="UP000709959"/>
    </source>
</evidence>
<organism evidence="1 2">
    <name type="scientific">Candidatus Geothrix odensensis</name>
    <dbReference type="NCBI Taxonomy" id="2954440"/>
    <lineage>
        <taxon>Bacteria</taxon>
        <taxon>Pseudomonadati</taxon>
        <taxon>Acidobacteriota</taxon>
        <taxon>Holophagae</taxon>
        <taxon>Holophagales</taxon>
        <taxon>Holophagaceae</taxon>
        <taxon>Geothrix</taxon>
    </lineage>
</organism>
<evidence type="ECO:0000313" key="1">
    <source>
        <dbReference type="EMBL" id="MBK8573752.1"/>
    </source>
</evidence>
<name>A0A936F619_9BACT</name>
<dbReference type="AlphaFoldDB" id="A0A936F619"/>